<evidence type="ECO:0000256" key="4">
    <source>
        <dbReference type="ARBA" id="ARBA00022803"/>
    </source>
</evidence>
<evidence type="ECO:0000256" key="2">
    <source>
        <dbReference type="ARBA" id="ARBA00019992"/>
    </source>
</evidence>
<reference evidence="5 6" key="1">
    <citation type="submission" date="2019-12" db="EMBL/GenBank/DDBJ databases">
        <authorList>
            <person name="Zhang Y.-J."/>
        </authorList>
    </citation>
    <scope>NUCLEOTIDE SEQUENCE [LARGE SCALE GENOMIC DNA]</scope>
    <source>
        <strain evidence="5 6">CY05</strain>
    </source>
</reference>
<proteinExistence type="inferred from homology"/>
<name>A0A6L6WLV6_9RHOB</name>
<accession>A0A6L6WLV6</accession>
<dbReference type="RefSeq" id="WP_157024414.1">
    <property type="nucleotide sequence ID" value="NZ_WQLV01000017.1"/>
</dbReference>
<dbReference type="Proteomes" id="UP000478892">
    <property type="component" value="Unassembled WGS sequence"/>
</dbReference>
<comment type="caution">
    <text evidence="5">The sequence shown here is derived from an EMBL/GenBank/DDBJ whole genome shotgun (WGS) entry which is preliminary data.</text>
</comment>
<keyword evidence="4" id="KW-0802">TPR repeat</keyword>
<dbReference type="PANTHER" id="PTHR16263">
    <property type="entry name" value="TETRATRICOPEPTIDE REPEAT PROTEIN 38"/>
    <property type="match status" value="1"/>
</dbReference>
<dbReference type="CDD" id="cd05804">
    <property type="entry name" value="StaR_like"/>
    <property type="match status" value="1"/>
</dbReference>
<dbReference type="SUPFAM" id="SSF48452">
    <property type="entry name" value="TPR-like"/>
    <property type="match status" value="1"/>
</dbReference>
<dbReference type="InterPro" id="IPR011990">
    <property type="entry name" value="TPR-like_helical_dom_sf"/>
</dbReference>
<keyword evidence="3" id="KW-0677">Repeat</keyword>
<dbReference type="Gene3D" id="1.25.40.10">
    <property type="entry name" value="Tetratricopeptide repeat domain"/>
    <property type="match status" value="1"/>
</dbReference>
<organism evidence="5 6">
    <name type="scientific">Parasedimentitalea huanghaiensis</name>
    <dbReference type="NCBI Taxonomy" id="2682100"/>
    <lineage>
        <taxon>Bacteria</taxon>
        <taxon>Pseudomonadati</taxon>
        <taxon>Pseudomonadota</taxon>
        <taxon>Alphaproteobacteria</taxon>
        <taxon>Rhodobacterales</taxon>
        <taxon>Paracoccaceae</taxon>
        <taxon>Parasedimentitalea</taxon>
    </lineage>
</organism>
<comment type="similarity">
    <text evidence="1">Belongs to the TTC38 family.</text>
</comment>
<gene>
    <name evidence="5" type="ORF">GO984_20455</name>
</gene>
<keyword evidence="6" id="KW-1185">Reference proteome</keyword>
<dbReference type="PANTHER" id="PTHR16263:SF4">
    <property type="entry name" value="TETRATRICOPEPTIDE REPEAT PROTEIN 38"/>
    <property type="match status" value="1"/>
</dbReference>
<evidence type="ECO:0000313" key="5">
    <source>
        <dbReference type="EMBL" id="MVO18198.1"/>
    </source>
</evidence>
<evidence type="ECO:0000256" key="1">
    <source>
        <dbReference type="ARBA" id="ARBA00005857"/>
    </source>
</evidence>
<sequence>MILHDGFGAPVSHHNQAAVDAFTQAAVRLLEYAPAPGTMIKAVLKTDPDFIMARCFLAGMYLISSDKRKQAHLRAEYDVLVGLANKANARELGHIQAMTLWLSGDFYAASQAYADILLHCPRDLCALQFGHQVDFLLGQASSCRDRPTRVMAQWSEADPEYSFVLGMSAFGLEECGHYPQAEAAAIKAVSLNPADTWSVHALAHCYEMQGKVDEGLGFMERCEAHWGGDSYMSIHNRWHQQLYWLEQCEFDRALAAHDEYMLVTDRSELMDVHDSAALLWRLNMDGVDTGDRWGIVADQYAKVLDQAYMPFTDLHAMMAFTAAGRDAEAKALIAALEANQEGSGTSSIVIRTAGLPIVRGLQAFGRGDYEKAKGLLSGARHSAHLFGGSIAQRDVINLTLIEAASRSGDRAMVEGLIAERSVLKHETPLTDFFRNRAAAAAA</sequence>
<dbReference type="EMBL" id="WQLV01000017">
    <property type="protein sequence ID" value="MVO18198.1"/>
    <property type="molecule type" value="Genomic_DNA"/>
</dbReference>
<protein>
    <recommendedName>
        <fullName evidence="2">Tetratricopeptide repeat protein 38</fullName>
    </recommendedName>
</protein>
<evidence type="ECO:0000256" key="3">
    <source>
        <dbReference type="ARBA" id="ARBA00022737"/>
    </source>
</evidence>
<evidence type="ECO:0000313" key="6">
    <source>
        <dbReference type="Proteomes" id="UP000478892"/>
    </source>
</evidence>
<dbReference type="AlphaFoldDB" id="A0A6L6WLV6"/>
<dbReference type="InterPro" id="IPR033891">
    <property type="entry name" value="TTC38"/>
</dbReference>